<protein>
    <submittedName>
        <fullName evidence="1">Uncharacterized protein</fullName>
    </submittedName>
</protein>
<sequence>MILSRILITLSCRYSKSRYGAALACLPDISYFKTESNLQQMSILKALGASFILALTTPVGMAQSSPNPTADSIRYFLVNAVERPAIVNPNGCREPKMIGIGLQSQSANVYCPGKATVITTFEIEGTYAVMFKTDSTTFWVVSDLKDVQLKKGETVERGAFIGEAAWNEDTQNYECDLLLNLKKTNANREKMEEYLNRMK</sequence>
<evidence type="ECO:0000313" key="2">
    <source>
        <dbReference type="Proteomes" id="UP000293874"/>
    </source>
</evidence>
<dbReference type="Proteomes" id="UP000293874">
    <property type="component" value="Unassembled WGS sequence"/>
</dbReference>
<accession>A0A4Q7MHB8</accession>
<reference evidence="1 2" key="1">
    <citation type="submission" date="2019-02" db="EMBL/GenBank/DDBJ databases">
        <title>Genomic Encyclopedia of Type Strains, Phase IV (KMG-IV): sequencing the most valuable type-strain genomes for metagenomic binning, comparative biology and taxonomic classification.</title>
        <authorList>
            <person name="Goeker M."/>
        </authorList>
    </citation>
    <scope>NUCLEOTIDE SEQUENCE [LARGE SCALE GENOMIC DNA]</scope>
    <source>
        <strain evidence="1 2">DSM 18116</strain>
    </source>
</reference>
<organism evidence="1 2">
    <name type="scientific">Pseudobacter ginsenosidimutans</name>
    <dbReference type="NCBI Taxonomy" id="661488"/>
    <lineage>
        <taxon>Bacteria</taxon>
        <taxon>Pseudomonadati</taxon>
        <taxon>Bacteroidota</taxon>
        <taxon>Chitinophagia</taxon>
        <taxon>Chitinophagales</taxon>
        <taxon>Chitinophagaceae</taxon>
        <taxon>Pseudobacter</taxon>
    </lineage>
</organism>
<gene>
    <name evidence="1" type="ORF">EV199_5297</name>
</gene>
<keyword evidence="2" id="KW-1185">Reference proteome</keyword>
<dbReference type="EMBL" id="SGXA01000004">
    <property type="protein sequence ID" value="RZS66913.1"/>
    <property type="molecule type" value="Genomic_DNA"/>
</dbReference>
<evidence type="ECO:0000313" key="1">
    <source>
        <dbReference type="EMBL" id="RZS66913.1"/>
    </source>
</evidence>
<comment type="caution">
    <text evidence="1">The sequence shown here is derived from an EMBL/GenBank/DDBJ whole genome shotgun (WGS) entry which is preliminary data.</text>
</comment>
<proteinExistence type="predicted"/>
<name>A0A4Q7MHB8_9BACT</name>
<dbReference type="AlphaFoldDB" id="A0A4Q7MHB8"/>